<keyword evidence="2" id="KW-0326">Glycosidase</keyword>
<dbReference type="SUPFAM" id="SSF49785">
    <property type="entry name" value="Galactose-binding domain-like"/>
    <property type="match status" value="2"/>
</dbReference>
<dbReference type="Gene3D" id="2.60.120.260">
    <property type="entry name" value="Galactose-binding domain-like"/>
    <property type="match status" value="2"/>
</dbReference>
<sequence>MWKFSIGDKVTWKEPDFDDSRWEEIFVPGPWEEQDFHGYDGYAWYRITFDGRSLPKNTALYLNLGYIDDADEAYLNGKPVGFSGSFPPKFQTAYRALRLYFLPGEIINFEGENVIAVRVFDVTNEGGIVDGKPGIYSGDPNAPMQVNLQGIWQFQTGKTHKEDRWEDVMVPVPWESQGHRNYDGFAWYKKTFYLPNDLYGQDLVFIGGKIDDFDAVYINGQKIGETNDHRPFGSSMSFSKLRVYTIPTNILMRGENTITIQVEDIGNIGGIYEGPVGITTRELFNRHFRR</sequence>
<proteinExistence type="predicted"/>
<reference evidence="4" key="1">
    <citation type="submission" date="2021-09" db="EMBL/GenBank/DDBJ databases">
        <title>Fulvivirga sp. isolated from coastal sediment.</title>
        <authorList>
            <person name="Yu H."/>
        </authorList>
    </citation>
    <scope>NUCLEOTIDE SEQUENCE</scope>
    <source>
        <strain evidence="4">1062</strain>
    </source>
</reference>
<dbReference type="GO" id="GO:0004553">
    <property type="term" value="F:hydrolase activity, hydrolyzing O-glycosyl compounds"/>
    <property type="evidence" value="ECO:0007669"/>
    <property type="project" value="InterPro"/>
</dbReference>
<accession>A0A9X1HLA4</accession>
<evidence type="ECO:0000259" key="3">
    <source>
        <dbReference type="Pfam" id="PF13364"/>
    </source>
</evidence>
<evidence type="ECO:0000313" key="5">
    <source>
        <dbReference type="Proteomes" id="UP001139409"/>
    </source>
</evidence>
<dbReference type="InterPro" id="IPR025300">
    <property type="entry name" value="BetaGal_jelly_roll_dom"/>
</dbReference>
<comment type="caution">
    <text evidence="4">The sequence shown here is derived from an EMBL/GenBank/DDBJ whole genome shotgun (WGS) entry which is preliminary data.</text>
</comment>
<protein>
    <recommendedName>
        <fullName evidence="3">Beta-galactosidase jelly roll domain-containing protein</fullName>
    </recommendedName>
</protein>
<dbReference type="PANTHER" id="PTHR42732">
    <property type="entry name" value="BETA-GALACTOSIDASE"/>
    <property type="match status" value="1"/>
</dbReference>
<keyword evidence="5" id="KW-1185">Reference proteome</keyword>
<organism evidence="4 5">
    <name type="scientific">Fulvivirga sedimenti</name>
    <dbReference type="NCBI Taxonomy" id="2879465"/>
    <lineage>
        <taxon>Bacteria</taxon>
        <taxon>Pseudomonadati</taxon>
        <taxon>Bacteroidota</taxon>
        <taxon>Cytophagia</taxon>
        <taxon>Cytophagales</taxon>
        <taxon>Fulvivirgaceae</taxon>
        <taxon>Fulvivirga</taxon>
    </lineage>
</organism>
<dbReference type="Proteomes" id="UP001139409">
    <property type="component" value="Unassembled WGS sequence"/>
</dbReference>
<dbReference type="GO" id="GO:0005975">
    <property type="term" value="P:carbohydrate metabolic process"/>
    <property type="evidence" value="ECO:0007669"/>
    <property type="project" value="InterPro"/>
</dbReference>
<dbReference type="RefSeq" id="WP_225697190.1">
    <property type="nucleotide sequence ID" value="NZ_JAIXNE010000001.1"/>
</dbReference>
<dbReference type="Pfam" id="PF13364">
    <property type="entry name" value="BetaGal_ABD2"/>
    <property type="match status" value="2"/>
</dbReference>
<gene>
    <name evidence="4" type="ORF">LDX50_04355</name>
</gene>
<dbReference type="EMBL" id="JAIXNE010000001">
    <property type="protein sequence ID" value="MCA6074085.1"/>
    <property type="molecule type" value="Genomic_DNA"/>
</dbReference>
<dbReference type="InterPro" id="IPR008979">
    <property type="entry name" value="Galactose-bd-like_sf"/>
</dbReference>
<feature type="domain" description="Beta-galactosidase jelly roll" evidence="3">
    <location>
        <begin position="8"/>
        <end position="120"/>
    </location>
</feature>
<evidence type="ECO:0000313" key="4">
    <source>
        <dbReference type="EMBL" id="MCA6074085.1"/>
    </source>
</evidence>
<dbReference type="InterPro" id="IPR051913">
    <property type="entry name" value="GH2_Domain-Containing"/>
</dbReference>
<feature type="domain" description="Beta-galactosidase jelly roll" evidence="3">
    <location>
        <begin position="177"/>
        <end position="266"/>
    </location>
</feature>
<dbReference type="PANTHER" id="PTHR42732:SF1">
    <property type="entry name" value="BETA-MANNOSIDASE"/>
    <property type="match status" value="1"/>
</dbReference>
<dbReference type="AlphaFoldDB" id="A0A9X1HLA4"/>
<evidence type="ECO:0000256" key="2">
    <source>
        <dbReference type="ARBA" id="ARBA00023295"/>
    </source>
</evidence>
<evidence type="ECO:0000256" key="1">
    <source>
        <dbReference type="ARBA" id="ARBA00022801"/>
    </source>
</evidence>
<keyword evidence="1" id="KW-0378">Hydrolase</keyword>
<name>A0A9X1HLA4_9BACT</name>